<protein>
    <submittedName>
        <fullName evidence="2">Uncharacterized protein</fullName>
    </submittedName>
</protein>
<dbReference type="InterPro" id="IPR036397">
    <property type="entry name" value="RNaseH_sf"/>
</dbReference>
<dbReference type="Gene3D" id="3.30.420.10">
    <property type="entry name" value="Ribonuclease H-like superfamily/Ribonuclease H"/>
    <property type="match status" value="1"/>
</dbReference>
<evidence type="ECO:0000313" key="2">
    <source>
        <dbReference type="EMBL" id="RVW68163.1"/>
    </source>
</evidence>
<gene>
    <name evidence="2" type="ORF">CK203_065373</name>
</gene>
<evidence type="ECO:0000256" key="1">
    <source>
        <dbReference type="SAM" id="MobiDB-lite"/>
    </source>
</evidence>
<dbReference type="Proteomes" id="UP000288805">
    <property type="component" value="Unassembled WGS sequence"/>
</dbReference>
<reference evidence="2 3" key="1">
    <citation type="journal article" date="2018" name="PLoS Genet.">
        <title>Population sequencing reveals clonal diversity and ancestral inbreeding in the grapevine cultivar Chardonnay.</title>
        <authorList>
            <person name="Roach M.J."/>
            <person name="Johnson D.L."/>
            <person name="Bohlmann J."/>
            <person name="van Vuuren H.J."/>
            <person name="Jones S.J."/>
            <person name="Pretorius I.S."/>
            <person name="Schmidt S.A."/>
            <person name="Borneman A.R."/>
        </authorList>
    </citation>
    <scope>NUCLEOTIDE SEQUENCE [LARGE SCALE GENOMIC DNA]</scope>
    <source>
        <strain evidence="3">cv. Chardonnay</strain>
        <tissue evidence="2">Leaf</tissue>
    </source>
</reference>
<sequence>MKVVNTSRRDWSVKLHDSLWAYRTAYKTILGMSPYRLVYGKACHLPVEVEYKAWLHIFPGKLKSKWIGPFIIHQVHLNGVVELLNSNSIDTFKVNGIVSNHSWSHSIKIRRKSTSLSHRNPNQKELRNPSQAHVCHFAASNPISQLQNGLRNPPKPHFAAQAPFANTPRHNSPPKKKAKVSAPVEPSKPQPPTTESQIPSRMTPERDLQALARAQRFIPFTSEVPFGALMTPRDFFYPRVALYFYQSMTMHRVQDPTVIHFTIDECHGILGARHIAKALHIPYEPARPEDYRVWAHPSQSDMVIYCPKGHPHAHISYGVEERSFTRGLVPDIRGIFLGPHHLIMNCFLYFEEKILKHLGYPSEPQLERRRIFREIFTLDKWTSMTAYDAQPGAPTGLEHPEIPQPEHLEEPQQVEIPTDIRAPAPTMPL</sequence>
<dbReference type="GO" id="GO:0003676">
    <property type="term" value="F:nucleic acid binding"/>
    <property type="evidence" value="ECO:0007669"/>
    <property type="project" value="InterPro"/>
</dbReference>
<feature type="region of interest" description="Disordered" evidence="1">
    <location>
        <begin position="389"/>
        <end position="429"/>
    </location>
</feature>
<organism evidence="2 3">
    <name type="scientific">Vitis vinifera</name>
    <name type="common">Grape</name>
    <dbReference type="NCBI Taxonomy" id="29760"/>
    <lineage>
        <taxon>Eukaryota</taxon>
        <taxon>Viridiplantae</taxon>
        <taxon>Streptophyta</taxon>
        <taxon>Embryophyta</taxon>
        <taxon>Tracheophyta</taxon>
        <taxon>Spermatophyta</taxon>
        <taxon>Magnoliopsida</taxon>
        <taxon>eudicotyledons</taxon>
        <taxon>Gunneridae</taxon>
        <taxon>Pentapetalae</taxon>
        <taxon>rosids</taxon>
        <taxon>Vitales</taxon>
        <taxon>Vitaceae</taxon>
        <taxon>Viteae</taxon>
        <taxon>Vitis</taxon>
    </lineage>
</organism>
<evidence type="ECO:0000313" key="3">
    <source>
        <dbReference type="Proteomes" id="UP000288805"/>
    </source>
</evidence>
<dbReference type="EMBL" id="QGNW01000546">
    <property type="protein sequence ID" value="RVW68163.1"/>
    <property type="molecule type" value="Genomic_DNA"/>
</dbReference>
<feature type="compositionally biased region" description="Basic and acidic residues" evidence="1">
    <location>
        <begin position="398"/>
        <end position="410"/>
    </location>
</feature>
<accession>A0A438G7G6</accession>
<feature type="region of interest" description="Disordered" evidence="1">
    <location>
        <begin position="145"/>
        <end position="202"/>
    </location>
</feature>
<comment type="caution">
    <text evidence="2">The sequence shown here is derived from an EMBL/GenBank/DDBJ whole genome shotgun (WGS) entry which is preliminary data.</text>
</comment>
<proteinExistence type="predicted"/>
<name>A0A438G7G6_VITVI</name>
<dbReference type="AlphaFoldDB" id="A0A438G7G6"/>